<comment type="caution">
    <text evidence="1">Lacks conserved residue(s) required for the propagation of feature annotation.</text>
</comment>
<reference evidence="4 5" key="1">
    <citation type="submission" date="2020-08" db="EMBL/GenBank/DDBJ databases">
        <authorList>
            <person name="Koutsovoulos G."/>
            <person name="Danchin GJ E."/>
        </authorList>
    </citation>
    <scope>NUCLEOTIDE SEQUENCE [LARGE SCALE GENOMIC DNA]</scope>
</reference>
<sequence>MPSLKRRRQIIKEINSEQSTSTVTIEKEQQKRNKTTQKFKIQENVNTTSNNNIINSMQSSSSFNGYPQILPCPSTIKQFYCYNGGRCHILTSEYNFTKQLSSPFCRCAPNFHGQRCEYLFDLNIYTSTDLREYIIPLPPPKPFQPFIKSTITHSTSSSTSSSIQFNQNIFTLPFLFFIWFLIILRNKFF</sequence>
<keyword evidence="2" id="KW-0472">Membrane</keyword>
<dbReference type="AlphaFoldDB" id="A0A6V7X3F9"/>
<keyword evidence="2" id="KW-0812">Transmembrane</keyword>
<feature type="disulfide bond" evidence="1">
    <location>
        <begin position="107"/>
        <end position="116"/>
    </location>
</feature>
<dbReference type="Proteomes" id="UP000580250">
    <property type="component" value="Unassembled WGS sequence"/>
</dbReference>
<comment type="caution">
    <text evidence="4">The sequence shown here is derived from an EMBL/GenBank/DDBJ whole genome shotgun (WGS) entry which is preliminary data.</text>
</comment>
<evidence type="ECO:0000256" key="2">
    <source>
        <dbReference type="SAM" id="Phobius"/>
    </source>
</evidence>
<keyword evidence="1" id="KW-1015">Disulfide bond</keyword>
<protein>
    <recommendedName>
        <fullName evidence="3">EGF-like domain-containing protein</fullName>
    </recommendedName>
</protein>
<dbReference type="InterPro" id="IPR000742">
    <property type="entry name" value="EGF"/>
</dbReference>
<proteinExistence type="predicted"/>
<dbReference type="Gene3D" id="2.10.25.10">
    <property type="entry name" value="Laminin"/>
    <property type="match status" value="1"/>
</dbReference>
<evidence type="ECO:0000313" key="5">
    <source>
        <dbReference type="Proteomes" id="UP000580250"/>
    </source>
</evidence>
<feature type="transmembrane region" description="Helical" evidence="2">
    <location>
        <begin position="165"/>
        <end position="184"/>
    </location>
</feature>
<evidence type="ECO:0000313" key="4">
    <source>
        <dbReference type="EMBL" id="CAD2193772.1"/>
    </source>
</evidence>
<keyword evidence="2" id="KW-1133">Transmembrane helix</keyword>
<dbReference type="SUPFAM" id="SSF57196">
    <property type="entry name" value="EGF/Laminin"/>
    <property type="match status" value="1"/>
</dbReference>
<accession>A0A6V7X3F9</accession>
<dbReference type="OrthoDB" id="5899376at2759"/>
<gene>
    <name evidence="4" type="ORF">MENT_LOCUS46740</name>
</gene>
<evidence type="ECO:0000259" key="3">
    <source>
        <dbReference type="PROSITE" id="PS50026"/>
    </source>
</evidence>
<dbReference type="EMBL" id="CAJEWN010001056">
    <property type="protein sequence ID" value="CAD2193772.1"/>
    <property type="molecule type" value="Genomic_DNA"/>
</dbReference>
<evidence type="ECO:0000256" key="1">
    <source>
        <dbReference type="PROSITE-ProRule" id="PRU00076"/>
    </source>
</evidence>
<organism evidence="4 5">
    <name type="scientific">Meloidogyne enterolobii</name>
    <name type="common">Root-knot nematode worm</name>
    <name type="synonym">Meloidogyne mayaguensis</name>
    <dbReference type="NCBI Taxonomy" id="390850"/>
    <lineage>
        <taxon>Eukaryota</taxon>
        <taxon>Metazoa</taxon>
        <taxon>Ecdysozoa</taxon>
        <taxon>Nematoda</taxon>
        <taxon>Chromadorea</taxon>
        <taxon>Rhabditida</taxon>
        <taxon>Tylenchina</taxon>
        <taxon>Tylenchomorpha</taxon>
        <taxon>Tylenchoidea</taxon>
        <taxon>Meloidogynidae</taxon>
        <taxon>Meloidogyninae</taxon>
        <taxon>Meloidogyne</taxon>
    </lineage>
</organism>
<dbReference type="PROSITE" id="PS00022">
    <property type="entry name" value="EGF_1"/>
    <property type="match status" value="1"/>
</dbReference>
<keyword evidence="1" id="KW-0245">EGF-like domain</keyword>
<dbReference type="CDD" id="cd00054">
    <property type="entry name" value="EGF_CA"/>
    <property type="match status" value="1"/>
</dbReference>
<name>A0A6V7X3F9_MELEN</name>
<dbReference type="SMART" id="SM00181">
    <property type="entry name" value="EGF"/>
    <property type="match status" value="1"/>
</dbReference>
<feature type="domain" description="EGF-like" evidence="3">
    <location>
        <begin position="68"/>
        <end position="117"/>
    </location>
</feature>
<dbReference type="PROSITE" id="PS50026">
    <property type="entry name" value="EGF_3"/>
    <property type="match status" value="1"/>
</dbReference>